<sequence length="76" mass="8245">MSVVYIYKFHGVQAIREGADAVIVVGGDGTLHELSPLGTGSDFARTFGWKNDPHEAIDRIVKGITCPFLTPCHFKG</sequence>
<organism evidence="1 2">
    <name type="scientific">Pistacia integerrima</name>
    <dbReference type="NCBI Taxonomy" id="434235"/>
    <lineage>
        <taxon>Eukaryota</taxon>
        <taxon>Viridiplantae</taxon>
        <taxon>Streptophyta</taxon>
        <taxon>Embryophyta</taxon>
        <taxon>Tracheophyta</taxon>
        <taxon>Spermatophyta</taxon>
        <taxon>Magnoliopsida</taxon>
        <taxon>eudicotyledons</taxon>
        <taxon>Gunneridae</taxon>
        <taxon>Pentapetalae</taxon>
        <taxon>rosids</taxon>
        <taxon>malvids</taxon>
        <taxon>Sapindales</taxon>
        <taxon>Anacardiaceae</taxon>
        <taxon>Pistacia</taxon>
    </lineage>
</organism>
<accession>A0ACC0X0G1</accession>
<comment type="caution">
    <text evidence="1">The sequence shown here is derived from an EMBL/GenBank/DDBJ whole genome shotgun (WGS) entry which is preliminary data.</text>
</comment>
<name>A0ACC0X0G1_9ROSI</name>
<dbReference type="Proteomes" id="UP001163603">
    <property type="component" value="Chromosome 15"/>
</dbReference>
<evidence type="ECO:0000313" key="1">
    <source>
        <dbReference type="EMBL" id="KAJ0007997.1"/>
    </source>
</evidence>
<evidence type="ECO:0000313" key="2">
    <source>
        <dbReference type="Proteomes" id="UP001163603"/>
    </source>
</evidence>
<proteinExistence type="predicted"/>
<gene>
    <name evidence="1" type="ORF">Pint_29622</name>
</gene>
<keyword evidence="2" id="KW-1185">Reference proteome</keyword>
<dbReference type="EMBL" id="CM047750">
    <property type="protein sequence ID" value="KAJ0007997.1"/>
    <property type="molecule type" value="Genomic_DNA"/>
</dbReference>
<protein>
    <submittedName>
        <fullName evidence="1">Uncharacterized protein</fullName>
    </submittedName>
</protein>
<reference evidence="2" key="1">
    <citation type="journal article" date="2023" name="G3 (Bethesda)">
        <title>Genome assembly and association tests identify interacting loci associated with vigor, precocity, and sex in interspecific pistachio rootstocks.</title>
        <authorList>
            <person name="Palmer W."/>
            <person name="Jacygrad E."/>
            <person name="Sagayaradj S."/>
            <person name="Cavanaugh K."/>
            <person name="Han R."/>
            <person name="Bertier L."/>
            <person name="Beede B."/>
            <person name="Kafkas S."/>
            <person name="Golino D."/>
            <person name="Preece J."/>
            <person name="Michelmore R."/>
        </authorList>
    </citation>
    <scope>NUCLEOTIDE SEQUENCE [LARGE SCALE GENOMIC DNA]</scope>
</reference>